<gene>
    <name evidence="2" type="ORF">OCL06_07850</name>
</gene>
<proteinExistence type="predicted"/>
<feature type="signal peptide" evidence="1">
    <location>
        <begin position="1"/>
        <end position="19"/>
    </location>
</feature>
<sequence>MLKKVATYSALVASSYLMAATSQAGIISSVSTNDTSASYTLNEESLMNGSSAFSDSGETWLSVPEYLMGADYIETAQTDNSNSDLEVSVSFNGDGTLYFFHADELDLPAWASSAFADTGDSITLTGPVAGSYSVYSMMVSSDSDFTFLDNDPDTTNSGLMYGIAAVGDGSGNTGGDNGGDNGGANEVSAPATFALFSLGLAGLMSHRRSNHK</sequence>
<evidence type="ECO:0000313" key="2">
    <source>
        <dbReference type="EMBL" id="MCU7554509.1"/>
    </source>
</evidence>
<organism evidence="2 3">
    <name type="scientific">Alteromonas salexigens</name>
    <dbReference type="NCBI Taxonomy" id="2982530"/>
    <lineage>
        <taxon>Bacteria</taxon>
        <taxon>Pseudomonadati</taxon>
        <taxon>Pseudomonadota</taxon>
        <taxon>Gammaproteobacteria</taxon>
        <taxon>Alteromonadales</taxon>
        <taxon>Alteromonadaceae</taxon>
        <taxon>Alteromonas/Salinimonas group</taxon>
        <taxon>Alteromonas</taxon>
    </lineage>
</organism>
<comment type="caution">
    <text evidence="2">The sequence shown here is derived from an EMBL/GenBank/DDBJ whole genome shotgun (WGS) entry which is preliminary data.</text>
</comment>
<keyword evidence="3" id="KW-1185">Reference proteome</keyword>
<feature type="chain" id="PRO_5046703894" evidence="1">
    <location>
        <begin position="20"/>
        <end position="212"/>
    </location>
</feature>
<dbReference type="RefSeq" id="WP_262993223.1">
    <property type="nucleotide sequence ID" value="NZ_JAOTJC010000007.1"/>
</dbReference>
<name>A0ABT2VMN0_9ALTE</name>
<evidence type="ECO:0000313" key="3">
    <source>
        <dbReference type="Proteomes" id="UP001209257"/>
    </source>
</evidence>
<protein>
    <submittedName>
        <fullName evidence="2">PEP-CTERM sorting domain-containing protein</fullName>
    </submittedName>
</protein>
<accession>A0ABT2VMN0</accession>
<keyword evidence="1" id="KW-0732">Signal</keyword>
<reference evidence="3" key="1">
    <citation type="submission" date="2023-07" db="EMBL/GenBank/DDBJ databases">
        <title>Study on multiphase classification of strain Alteromonas salexigens isolated from the Yellow Sea.</title>
        <authorList>
            <person name="Sun L."/>
        </authorList>
    </citation>
    <scope>NUCLEOTIDE SEQUENCE [LARGE SCALE GENOMIC DNA]</scope>
    <source>
        <strain evidence="3">ASW11-19</strain>
    </source>
</reference>
<dbReference type="Proteomes" id="UP001209257">
    <property type="component" value="Unassembled WGS sequence"/>
</dbReference>
<evidence type="ECO:0000256" key="1">
    <source>
        <dbReference type="SAM" id="SignalP"/>
    </source>
</evidence>
<dbReference type="EMBL" id="JAOTJC010000007">
    <property type="protein sequence ID" value="MCU7554509.1"/>
    <property type="molecule type" value="Genomic_DNA"/>
</dbReference>